<evidence type="ECO:0000313" key="5">
    <source>
        <dbReference type="Proteomes" id="UP000193355"/>
    </source>
</evidence>
<keyword evidence="5" id="KW-1185">Reference proteome</keyword>
<dbReference type="SUPFAM" id="SSF160527">
    <property type="entry name" value="V-type ATPase subunit E-like"/>
    <property type="match status" value="1"/>
</dbReference>
<dbReference type="Proteomes" id="UP000193355">
    <property type="component" value="Unassembled WGS sequence"/>
</dbReference>
<dbReference type="EMBL" id="FXBB01000001">
    <property type="protein sequence ID" value="SMG10100.1"/>
    <property type="molecule type" value="Genomic_DNA"/>
</dbReference>
<reference evidence="5" key="1">
    <citation type="submission" date="2017-04" db="EMBL/GenBank/DDBJ databases">
        <authorList>
            <person name="Varghese N."/>
            <person name="Submissions S."/>
        </authorList>
    </citation>
    <scope>NUCLEOTIDE SEQUENCE [LARGE SCALE GENOMIC DNA]</scope>
    <source>
        <strain evidence="5">USBA 82</strain>
    </source>
</reference>
<dbReference type="STRING" id="561720.SAMN06275492_101178"/>
<comment type="similarity">
    <text evidence="1">Belongs to the V-ATPase E subunit family.</text>
</comment>
<dbReference type="InterPro" id="IPR038495">
    <property type="entry name" value="ATPase_E_C"/>
</dbReference>
<sequence length="194" mass="21816">MSLADIKKKIEADAGAEARKILDRAKEQAAQIAAEVDLEVDRIKTSYEERFKAEEPEILRRREIVANLDVKKIDLGARQQLIDEVYKGALEKLSSLPGDRYLSFVEAMLDSSALAGSEGSLTVGHKEKHITEDWLKKYNESHKTNISLSDVKAPISGGFILSHDNVSENASFEMLVRWLRDDLEADVVKRLFSE</sequence>
<dbReference type="RefSeq" id="WP_085543465.1">
    <property type="nucleotide sequence ID" value="NZ_FXBB01000001.1"/>
</dbReference>
<dbReference type="InterPro" id="IPR002842">
    <property type="entry name" value="ATPase_V1_Esu"/>
</dbReference>
<dbReference type="Gene3D" id="3.30.2320.30">
    <property type="entry name" value="ATP synthase, E subunit, C-terminal"/>
    <property type="match status" value="1"/>
</dbReference>
<evidence type="ECO:0000256" key="2">
    <source>
        <dbReference type="ARBA" id="ARBA00022448"/>
    </source>
</evidence>
<dbReference type="GO" id="GO:0033178">
    <property type="term" value="C:proton-transporting two-sector ATPase complex, catalytic domain"/>
    <property type="evidence" value="ECO:0007669"/>
    <property type="project" value="InterPro"/>
</dbReference>
<accession>A0A1X7I828</accession>
<evidence type="ECO:0000256" key="1">
    <source>
        <dbReference type="ARBA" id="ARBA00005901"/>
    </source>
</evidence>
<evidence type="ECO:0000256" key="3">
    <source>
        <dbReference type="ARBA" id="ARBA00023065"/>
    </source>
</evidence>
<dbReference type="OrthoDB" id="4004at2"/>
<proteinExistence type="inferred from homology"/>
<dbReference type="AlphaFoldDB" id="A0A1X7I828"/>
<dbReference type="Pfam" id="PF01991">
    <property type="entry name" value="vATP-synt_E"/>
    <property type="match status" value="1"/>
</dbReference>
<dbReference type="Gene3D" id="1.20.5.620">
    <property type="entry name" value="F1F0 ATP synthase subunit B, membrane domain"/>
    <property type="match status" value="1"/>
</dbReference>
<keyword evidence="3" id="KW-0406">Ion transport</keyword>
<organism evidence="4 5">
    <name type="scientific">Dethiosulfovibrio salsuginis</name>
    <dbReference type="NCBI Taxonomy" id="561720"/>
    <lineage>
        <taxon>Bacteria</taxon>
        <taxon>Thermotogati</taxon>
        <taxon>Synergistota</taxon>
        <taxon>Synergistia</taxon>
        <taxon>Synergistales</taxon>
        <taxon>Dethiosulfovibrionaceae</taxon>
        <taxon>Dethiosulfovibrio</taxon>
    </lineage>
</organism>
<dbReference type="GO" id="GO:0046961">
    <property type="term" value="F:proton-transporting ATPase activity, rotational mechanism"/>
    <property type="evidence" value="ECO:0007669"/>
    <property type="project" value="InterPro"/>
</dbReference>
<gene>
    <name evidence="4" type="ORF">SAMN06275492_101178</name>
</gene>
<protein>
    <submittedName>
        <fullName evidence="4">V/A-type H+-transporting ATPase subunit E</fullName>
    </submittedName>
</protein>
<keyword evidence="2" id="KW-0813">Transport</keyword>
<name>A0A1X7I828_9BACT</name>
<evidence type="ECO:0000313" key="4">
    <source>
        <dbReference type="EMBL" id="SMG10100.1"/>
    </source>
</evidence>